<name>A0A0E9URQ0_ANGAN</name>
<accession>A0A0E9URQ0</accession>
<reference evidence="1" key="1">
    <citation type="submission" date="2014-11" db="EMBL/GenBank/DDBJ databases">
        <authorList>
            <person name="Amaro Gonzalez C."/>
        </authorList>
    </citation>
    <scope>NUCLEOTIDE SEQUENCE</scope>
</reference>
<organism evidence="1">
    <name type="scientific">Anguilla anguilla</name>
    <name type="common">European freshwater eel</name>
    <name type="synonym">Muraena anguilla</name>
    <dbReference type="NCBI Taxonomy" id="7936"/>
    <lineage>
        <taxon>Eukaryota</taxon>
        <taxon>Metazoa</taxon>
        <taxon>Chordata</taxon>
        <taxon>Craniata</taxon>
        <taxon>Vertebrata</taxon>
        <taxon>Euteleostomi</taxon>
        <taxon>Actinopterygii</taxon>
        <taxon>Neopterygii</taxon>
        <taxon>Teleostei</taxon>
        <taxon>Anguilliformes</taxon>
        <taxon>Anguillidae</taxon>
        <taxon>Anguilla</taxon>
    </lineage>
</organism>
<evidence type="ECO:0000313" key="1">
    <source>
        <dbReference type="EMBL" id="JAH68416.1"/>
    </source>
</evidence>
<dbReference type="EMBL" id="GBXM01040161">
    <property type="protein sequence ID" value="JAH68416.1"/>
    <property type="molecule type" value="Transcribed_RNA"/>
</dbReference>
<reference evidence="1" key="2">
    <citation type="journal article" date="2015" name="Fish Shellfish Immunol.">
        <title>Early steps in the European eel (Anguilla anguilla)-Vibrio vulnificus interaction in the gills: Role of the RtxA13 toxin.</title>
        <authorList>
            <person name="Callol A."/>
            <person name="Pajuelo D."/>
            <person name="Ebbesson L."/>
            <person name="Teles M."/>
            <person name="MacKenzie S."/>
            <person name="Amaro C."/>
        </authorList>
    </citation>
    <scope>NUCLEOTIDE SEQUENCE</scope>
</reference>
<protein>
    <submittedName>
        <fullName evidence="1">Uncharacterized protein</fullName>
    </submittedName>
</protein>
<sequence>MKYIVTKLLNSYFSHNKSNT</sequence>
<dbReference type="AlphaFoldDB" id="A0A0E9URQ0"/>
<proteinExistence type="predicted"/>